<dbReference type="InterPro" id="IPR007497">
    <property type="entry name" value="SIMPL/DUF541"/>
</dbReference>
<proteinExistence type="predicted"/>
<evidence type="ECO:0000313" key="1">
    <source>
        <dbReference type="EMBL" id="SER26476.1"/>
    </source>
</evidence>
<name>A0A1H9MRY6_9BACI</name>
<gene>
    <name evidence="1" type="ORF">SAMN04487944_102130</name>
</gene>
<reference evidence="1 2" key="1">
    <citation type="submission" date="2016-10" db="EMBL/GenBank/DDBJ databases">
        <authorList>
            <person name="de Groot N.N."/>
        </authorList>
    </citation>
    <scope>NUCLEOTIDE SEQUENCE [LARGE SCALE GENOMIC DNA]</scope>
    <source>
        <strain evidence="1 2">CGMCC 1.7727</strain>
    </source>
</reference>
<dbReference type="EMBL" id="FOGL01000002">
    <property type="protein sequence ID" value="SER26476.1"/>
    <property type="molecule type" value="Genomic_DNA"/>
</dbReference>
<dbReference type="AlphaFoldDB" id="A0A1H9MRY6"/>
<dbReference type="InterPro" id="IPR052022">
    <property type="entry name" value="26kDa_periplasmic_antigen"/>
</dbReference>
<dbReference type="PANTHER" id="PTHR34387:SF1">
    <property type="entry name" value="PERIPLASMIC IMMUNOGENIC PROTEIN"/>
    <property type="match status" value="1"/>
</dbReference>
<evidence type="ECO:0008006" key="3">
    <source>
        <dbReference type="Google" id="ProtNLM"/>
    </source>
</evidence>
<dbReference type="GO" id="GO:0006974">
    <property type="term" value="P:DNA damage response"/>
    <property type="evidence" value="ECO:0007669"/>
    <property type="project" value="TreeGrafter"/>
</dbReference>
<dbReference type="RefSeq" id="WP_175480345.1">
    <property type="nucleotide sequence ID" value="NZ_FOGL01000002.1"/>
</dbReference>
<organism evidence="1 2">
    <name type="scientific">Gracilibacillus ureilyticus</name>
    <dbReference type="NCBI Taxonomy" id="531814"/>
    <lineage>
        <taxon>Bacteria</taxon>
        <taxon>Bacillati</taxon>
        <taxon>Bacillota</taxon>
        <taxon>Bacilli</taxon>
        <taxon>Bacillales</taxon>
        <taxon>Bacillaceae</taxon>
        <taxon>Gracilibacillus</taxon>
    </lineage>
</organism>
<dbReference type="Proteomes" id="UP000199687">
    <property type="component" value="Unassembled WGS sequence"/>
</dbReference>
<dbReference type="Pfam" id="PF04402">
    <property type="entry name" value="SIMPL"/>
    <property type="match status" value="1"/>
</dbReference>
<evidence type="ECO:0000313" key="2">
    <source>
        <dbReference type="Proteomes" id="UP000199687"/>
    </source>
</evidence>
<dbReference type="PANTHER" id="PTHR34387">
    <property type="entry name" value="SLR1258 PROTEIN"/>
    <property type="match status" value="1"/>
</dbReference>
<protein>
    <recommendedName>
        <fullName evidence="3">SIMPL domain-containing protein</fullName>
    </recommendedName>
</protein>
<sequence length="206" mass="22608">MNPSQTSGMAVYGSSGISASPDLAVVQLGVLNEGVNAQAVQQLNNQIMTQLYHTLLAMNIPKENIQTVELSINPVYDYIDGTQKWKGYQARNMIAIQITDLSELGLILDTAVNHGANRISNISFQLSNKEYYYKQALQAALSNGAEKAAVIAQTLASYRCPLPYSVREIEPQPPVLYQSFASNIDTPVSPGQIEVQARVEMLYCFC</sequence>
<accession>A0A1H9MRY6</accession>
<keyword evidence="2" id="KW-1185">Reference proteome</keyword>
<dbReference type="Gene3D" id="3.30.110.170">
    <property type="entry name" value="Protein of unknown function (DUF541), domain 1"/>
    <property type="match status" value="1"/>
</dbReference>
<dbReference type="STRING" id="531814.SAMN04487944_102130"/>
<dbReference type="Gene3D" id="3.30.70.2970">
    <property type="entry name" value="Protein of unknown function (DUF541), domain 2"/>
    <property type="match status" value="1"/>
</dbReference>